<evidence type="ECO:0000256" key="10">
    <source>
        <dbReference type="ARBA" id="ARBA00023125"/>
    </source>
</evidence>
<evidence type="ECO:0000256" key="2">
    <source>
        <dbReference type="ARBA" id="ARBA00004496"/>
    </source>
</evidence>
<feature type="domain" description="DNA-directed RNA polymerase subunit 2 hybrid-binding" evidence="16">
    <location>
        <begin position="651"/>
        <end position="1021"/>
    </location>
</feature>
<dbReference type="Pfam" id="PF00562">
    <property type="entry name" value="RNA_pol_Rpb2_6"/>
    <property type="match status" value="1"/>
</dbReference>
<feature type="domain" description="RNA polymerase Rpb2" evidence="18">
    <location>
        <begin position="176"/>
        <end position="350"/>
    </location>
</feature>
<comment type="cofactor">
    <cofactor evidence="1">
        <name>Zn(2+)</name>
        <dbReference type="ChEBI" id="CHEBI:29105"/>
    </cofactor>
</comment>
<evidence type="ECO:0000256" key="4">
    <source>
        <dbReference type="ARBA" id="ARBA00022478"/>
    </source>
</evidence>
<dbReference type="CDD" id="cd00653">
    <property type="entry name" value="RNA_pol_B_RPB2"/>
    <property type="match status" value="1"/>
</dbReference>
<keyword evidence="7 15" id="KW-0548">Nucleotidyltransferase</keyword>
<dbReference type="Gene3D" id="2.40.50.150">
    <property type="match status" value="1"/>
</dbReference>
<dbReference type="GO" id="GO:0000428">
    <property type="term" value="C:DNA-directed RNA polymerase complex"/>
    <property type="evidence" value="ECO:0007669"/>
    <property type="project" value="UniProtKB-KW"/>
</dbReference>
<dbReference type="NCBIfam" id="NF006335">
    <property type="entry name" value="PRK08565.1"/>
    <property type="match status" value="1"/>
</dbReference>
<comment type="similarity">
    <text evidence="3 14">Belongs to the RNA polymerase beta chain family.</text>
</comment>
<dbReference type="Gene3D" id="3.90.1070.20">
    <property type="match status" value="1"/>
</dbReference>
<evidence type="ECO:0000313" key="23">
    <source>
        <dbReference type="EMBL" id="HIQ30429.1"/>
    </source>
</evidence>
<evidence type="ECO:0000256" key="12">
    <source>
        <dbReference type="ARBA" id="ARBA00025838"/>
    </source>
</evidence>
<keyword evidence="8" id="KW-0479">Metal-binding</keyword>
<gene>
    <name evidence="23" type="ORF">EYH45_07710</name>
</gene>
<dbReference type="GO" id="GO:0003677">
    <property type="term" value="F:DNA binding"/>
    <property type="evidence" value="ECO:0007669"/>
    <property type="project" value="UniProtKB-KW"/>
</dbReference>
<dbReference type="Pfam" id="PF04561">
    <property type="entry name" value="RNA_pol_Rpb2_2"/>
    <property type="match status" value="1"/>
</dbReference>
<dbReference type="Proteomes" id="UP000608579">
    <property type="component" value="Unassembled WGS sequence"/>
</dbReference>
<evidence type="ECO:0000256" key="8">
    <source>
        <dbReference type="ARBA" id="ARBA00022723"/>
    </source>
</evidence>
<dbReference type="Gene3D" id="3.90.1110.10">
    <property type="entry name" value="RNA polymerase Rpb2, domain 2"/>
    <property type="match status" value="1"/>
</dbReference>
<dbReference type="InterPro" id="IPR007645">
    <property type="entry name" value="RNA_pol_Rpb2_3"/>
</dbReference>
<dbReference type="InterPro" id="IPR007646">
    <property type="entry name" value="RNA_pol_Rpb2_4"/>
</dbReference>
<evidence type="ECO:0000256" key="11">
    <source>
        <dbReference type="ARBA" id="ARBA00023163"/>
    </source>
</evidence>
<dbReference type="InterPro" id="IPR014724">
    <property type="entry name" value="RNA_pol_RPB2_OB-fold"/>
</dbReference>
<evidence type="ECO:0000313" key="24">
    <source>
        <dbReference type="Proteomes" id="UP000608579"/>
    </source>
</evidence>
<organism evidence="23 24">
    <name type="scientific">Caldiarchaeum subterraneum</name>
    <dbReference type="NCBI Taxonomy" id="311458"/>
    <lineage>
        <taxon>Archaea</taxon>
        <taxon>Nitrososphaerota</taxon>
        <taxon>Candidatus Caldarchaeales</taxon>
        <taxon>Candidatus Caldarchaeaceae</taxon>
        <taxon>Candidatus Caldarchaeum</taxon>
    </lineage>
</organism>
<dbReference type="PANTHER" id="PTHR20856">
    <property type="entry name" value="DNA-DIRECTED RNA POLYMERASE I SUBUNIT 2"/>
    <property type="match status" value="1"/>
</dbReference>
<comment type="catalytic activity">
    <reaction evidence="13 15">
        <text>RNA(n) + a ribonucleoside 5'-triphosphate = RNA(n+1) + diphosphate</text>
        <dbReference type="Rhea" id="RHEA:21248"/>
        <dbReference type="Rhea" id="RHEA-COMP:14527"/>
        <dbReference type="Rhea" id="RHEA-COMP:17342"/>
        <dbReference type="ChEBI" id="CHEBI:33019"/>
        <dbReference type="ChEBI" id="CHEBI:61557"/>
        <dbReference type="ChEBI" id="CHEBI:140395"/>
        <dbReference type="EC" id="2.7.7.6"/>
    </reaction>
</comment>
<protein>
    <recommendedName>
        <fullName evidence="15">DNA-directed RNA polymerase subunit beta</fullName>
        <ecNumber evidence="15">2.7.7.6</ecNumber>
    </recommendedName>
</protein>
<sequence>MQQVVPKLSSEDLWEVMKAYIEEEGLVQHHLKSYNWFVREGLQQLINSMGDQEIRTRHGTAVLKFGQVEIGTPGVVESDGAINERIYPSEARLRNITYEAPIYVRMSLFVDGRRVDSDLVKIGTIPVMVKSDVCPISKMTPDELMAVGEDPYDPGGYFIINGSERVVVAIEDLAPNRIMITRKDSNGKPQYTAVVLSSAHGRQVRVEVNYKEGNPIRVFFSRIYKGIPAIIMLRALGMTNDRDIVNLISPLKEVQELLEPSFREAAGVETVEEALRYIGNRIALGYAEEYRVERAEQLLDRTFLIHIGEMKAARYNKAVYLCEMIGRVLEASLGIRKPSDRDHYANKRVKLEGPLLMELYRMAFMKLIRDIRYQLEKLLATRQPVKISTFIRSDIVSDFVRHAFATGNWPGGRVGVTQLLNRTNYVATLSHLRRVQSPLSRGQPHFEARDLHGTHWGRLCPNETPEGSNAGLVKNLALSAEFSFQTNRRDVLDKLFQLGVVPLAEVITRKKHMPNTKIFIDGLLIGYHNNGNALVSELRRRRREGEINQNVNVALYDYGHVKEVWINTDEGRVRRPLIIVDKGQPKLKLQHIESLKNGTLRFRDLVNLGVIEFLDAEEEENAYVAVEAASLTSEHTHLEISPYAMLGAVVAMIPYAQHNQSPRNVYEGAMGKQALGIFASNYDLRTDSRMHLLIYPQKPIVTTKAAEFIGLNTRPSGQNMVVAVLTGQGYNMEDAVVLNKSAVERGLGLSLSYRTYEVEARPYLGGQHDKFGIPDPSVKGYRGDQYYRVLDSDGFANIESDVSGGMVIIGMMSPPRFMEEYQRVPTREMVWRDASEAVRPSEAGVVDAIFITKTVEGNKIAKARVRTVCFTEIGDKFSSRHGQKGVVGMLFPQEDMPYTKDGIVPDLLINPHAFPSRMTLGQLMESLAGKLSALKGEQIDGTPFMGKPLEEIKKELEELGFKSTGKEILYNGLTGERYEAEIFVGIVYYQRLHHLVRDKIHARARGQVQMLTRQPTEGRARGGGLKFGEMERDCLIAYGASYLLLDRLLEQSDRYTAYFCEKCGLPAYYDLKQERFICRVDERDVKVKPVTMSYAFYLLLNELLSMGIRIKIETEEMPPT</sequence>
<dbReference type="Pfam" id="PF04567">
    <property type="entry name" value="RNA_pol_Rpb2_5"/>
    <property type="match status" value="1"/>
</dbReference>
<feature type="domain" description="RNA polymerase Rpb2" evidence="17">
    <location>
        <begin position="1023"/>
        <end position="1114"/>
    </location>
</feature>
<evidence type="ECO:0000256" key="5">
    <source>
        <dbReference type="ARBA" id="ARBA00022490"/>
    </source>
</evidence>
<evidence type="ECO:0000256" key="6">
    <source>
        <dbReference type="ARBA" id="ARBA00022679"/>
    </source>
</evidence>
<evidence type="ECO:0000259" key="22">
    <source>
        <dbReference type="Pfam" id="PF04567"/>
    </source>
</evidence>
<dbReference type="GO" id="GO:0008270">
    <property type="term" value="F:zinc ion binding"/>
    <property type="evidence" value="ECO:0007669"/>
    <property type="project" value="InterPro"/>
</dbReference>
<comment type="subcellular location">
    <subcellularLocation>
        <location evidence="2">Cytoplasm</location>
    </subcellularLocation>
</comment>
<keyword evidence="6 15" id="KW-0808">Transferase</keyword>
<keyword evidence="9" id="KW-0862">Zinc</keyword>
<dbReference type="NCBIfam" id="NF007175">
    <property type="entry name" value="PRK09606.1"/>
    <property type="match status" value="1"/>
</dbReference>
<feature type="domain" description="RNA polymerase beta subunit protrusion" evidence="19">
    <location>
        <begin position="25"/>
        <end position="397"/>
    </location>
</feature>
<dbReference type="Pfam" id="PF04560">
    <property type="entry name" value="RNA_pol_Rpb2_7"/>
    <property type="match status" value="1"/>
</dbReference>
<dbReference type="PROSITE" id="PS01166">
    <property type="entry name" value="RNA_POL_BETA"/>
    <property type="match status" value="1"/>
</dbReference>
<evidence type="ECO:0000256" key="9">
    <source>
        <dbReference type="ARBA" id="ARBA00022833"/>
    </source>
</evidence>
<evidence type="ECO:0000259" key="21">
    <source>
        <dbReference type="Pfam" id="PF04566"/>
    </source>
</evidence>
<dbReference type="Gene3D" id="3.90.1800.10">
    <property type="entry name" value="RNA polymerase alpha subunit dimerisation domain"/>
    <property type="match status" value="1"/>
</dbReference>
<dbReference type="InterPro" id="IPR007641">
    <property type="entry name" value="RNA_pol_Rpb2_7"/>
</dbReference>
<dbReference type="GO" id="GO:0003899">
    <property type="term" value="F:DNA-directed RNA polymerase activity"/>
    <property type="evidence" value="ECO:0007669"/>
    <property type="project" value="UniProtKB-EC"/>
</dbReference>
<evidence type="ECO:0000256" key="1">
    <source>
        <dbReference type="ARBA" id="ARBA00001947"/>
    </source>
</evidence>
<dbReference type="NCBIfam" id="TIGR03670">
    <property type="entry name" value="rpoB_arch"/>
    <property type="match status" value="1"/>
</dbReference>
<keyword evidence="4 15" id="KW-0240">DNA-directed RNA polymerase</keyword>
<evidence type="ECO:0000259" key="18">
    <source>
        <dbReference type="Pfam" id="PF04561"/>
    </source>
</evidence>
<evidence type="ECO:0000259" key="19">
    <source>
        <dbReference type="Pfam" id="PF04563"/>
    </source>
</evidence>
<evidence type="ECO:0000259" key="16">
    <source>
        <dbReference type="Pfam" id="PF00562"/>
    </source>
</evidence>
<dbReference type="InterPro" id="IPR007644">
    <property type="entry name" value="RNA_pol_bsu_protrusion"/>
</dbReference>
<dbReference type="Pfam" id="PF04563">
    <property type="entry name" value="RNA_pol_Rpb2_1"/>
    <property type="match status" value="1"/>
</dbReference>
<dbReference type="GO" id="GO:0032549">
    <property type="term" value="F:ribonucleoside binding"/>
    <property type="evidence" value="ECO:0007669"/>
    <property type="project" value="InterPro"/>
</dbReference>
<feature type="domain" description="RNA polymerase Rpb2" evidence="20">
    <location>
        <begin position="418"/>
        <end position="481"/>
    </location>
</feature>
<dbReference type="FunFam" id="2.40.270.10:FF:000011">
    <property type="entry name" value="DNA-directed RNA polymerase subunit beta"/>
    <property type="match status" value="1"/>
</dbReference>
<dbReference type="GO" id="GO:0006351">
    <property type="term" value="P:DNA-templated transcription"/>
    <property type="evidence" value="ECO:0007669"/>
    <property type="project" value="InterPro"/>
</dbReference>
<dbReference type="InterPro" id="IPR015712">
    <property type="entry name" value="DNA-dir_RNA_pol_su2"/>
</dbReference>
<dbReference type="InterPro" id="IPR019969">
    <property type="entry name" value="RNAP_Rpo2"/>
</dbReference>
<evidence type="ECO:0000256" key="3">
    <source>
        <dbReference type="ARBA" id="ARBA00006835"/>
    </source>
</evidence>
<evidence type="ECO:0000256" key="13">
    <source>
        <dbReference type="ARBA" id="ARBA00048552"/>
    </source>
</evidence>
<evidence type="ECO:0000256" key="7">
    <source>
        <dbReference type="ARBA" id="ARBA00022695"/>
    </source>
</evidence>
<evidence type="ECO:0000256" key="14">
    <source>
        <dbReference type="RuleBase" id="RU000434"/>
    </source>
</evidence>
<dbReference type="AlphaFoldDB" id="A0A832ZX26"/>
<proteinExistence type="inferred from homology"/>
<feature type="domain" description="RNA polymerase Rpb2" evidence="22">
    <location>
        <begin position="602"/>
        <end position="635"/>
    </location>
</feature>
<name>A0A832ZX26_CALS0</name>
<keyword evidence="10" id="KW-0238">DNA-binding</keyword>
<dbReference type="Pfam" id="PF04565">
    <property type="entry name" value="RNA_pol_Rpb2_3"/>
    <property type="match status" value="1"/>
</dbReference>
<comment type="function">
    <text evidence="15">DNA-dependent RNA polymerase catalyzes the transcription of DNA into RNA using the four ribonucleoside triphosphates as substrates.</text>
</comment>
<dbReference type="Gene3D" id="3.90.1100.10">
    <property type="match status" value="1"/>
</dbReference>
<dbReference type="GO" id="GO:0005737">
    <property type="term" value="C:cytoplasm"/>
    <property type="evidence" value="ECO:0007669"/>
    <property type="project" value="UniProtKB-SubCell"/>
</dbReference>
<keyword evidence="5" id="KW-0963">Cytoplasm</keyword>
<comment type="subunit">
    <text evidence="12">Part of the RNA polymerase complex.</text>
</comment>
<feature type="domain" description="RNA polymerase Rpb2" evidence="21">
    <location>
        <begin position="518"/>
        <end position="581"/>
    </location>
</feature>
<evidence type="ECO:0000259" key="17">
    <source>
        <dbReference type="Pfam" id="PF04560"/>
    </source>
</evidence>
<dbReference type="InterPro" id="IPR007642">
    <property type="entry name" value="RNA_pol_Rpb2_2"/>
</dbReference>
<dbReference type="InterPro" id="IPR037033">
    <property type="entry name" value="DNA-dir_RNAP_su2_hyb_sf"/>
</dbReference>
<dbReference type="Gene3D" id="2.40.270.10">
    <property type="entry name" value="DNA-directed RNA polymerase, subunit 2, domain 6"/>
    <property type="match status" value="2"/>
</dbReference>
<dbReference type="Pfam" id="PF04566">
    <property type="entry name" value="RNA_pol_Rpb2_4"/>
    <property type="match status" value="1"/>
</dbReference>
<dbReference type="EMBL" id="DQVM01000151">
    <property type="protein sequence ID" value="HIQ30429.1"/>
    <property type="molecule type" value="Genomic_DNA"/>
</dbReference>
<dbReference type="InterPro" id="IPR037034">
    <property type="entry name" value="RNA_pol_Rpb2_2_sf"/>
</dbReference>
<dbReference type="InterPro" id="IPR007120">
    <property type="entry name" value="DNA-dir_RNAP_su2_dom"/>
</dbReference>
<keyword evidence="11 15" id="KW-0804">Transcription</keyword>
<reference evidence="23" key="1">
    <citation type="journal article" date="2020" name="ISME J.">
        <title>Gammaproteobacteria mediating utilization of methyl-, sulfur- and petroleum organic compounds in deep ocean hydrothermal plumes.</title>
        <authorList>
            <person name="Zhou Z."/>
            <person name="Liu Y."/>
            <person name="Pan J."/>
            <person name="Cron B.R."/>
            <person name="Toner B.M."/>
            <person name="Anantharaman K."/>
            <person name="Breier J.A."/>
            <person name="Dick G.J."/>
            <person name="Li M."/>
        </authorList>
    </citation>
    <scope>NUCLEOTIDE SEQUENCE</scope>
    <source>
        <strain evidence="23">SZUA-1515</strain>
    </source>
</reference>
<evidence type="ECO:0000259" key="20">
    <source>
        <dbReference type="Pfam" id="PF04565"/>
    </source>
</evidence>
<accession>A0A832ZX26</accession>
<dbReference type="InterPro" id="IPR007121">
    <property type="entry name" value="RNA_pol_bsu_CS"/>
</dbReference>
<dbReference type="EC" id="2.7.7.6" evidence="15"/>
<comment type="caution">
    <text evidence="23">The sequence shown here is derived from an EMBL/GenBank/DDBJ whole genome shotgun (WGS) entry which is preliminary data.</text>
</comment>
<dbReference type="InterPro" id="IPR007647">
    <property type="entry name" value="RNA_pol_Rpb2_5"/>
</dbReference>
<dbReference type="SUPFAM" id="SSF64484">
    <property type="entry name" value="beta and beta-prime subunits of DNA dependent RNA-polymerase"/>
    <property type="match status" value="1"/>
</dbReference>
<evidence type="ECO:0000256" key="15">
    <source>
        <dbReference type="RuleBase" id="RU363031"/>
    </source>
</evidence>